<feature type="transmembrane region" description="Helical" evidence="6">
    <location>
        <begin position="475"/>
        <end position="494"/>
    </location>
</feature>
<feature type="transmembrane region" description="Helical" evidence="6">
    <location>
        <begin position="26"/>
        <end position="44"/>
    </location>
</feature>
<feature type="transmembrane region" description="Helical" evidence="6">
    <location>
        <begin position="451"/>
        <end position="469"/>
    </location>
</feature>
<evidence type="ECO:0000256" key="4">
    <source>
        <dbReference type="ARBA" id="ARBA00022989"/>
    </source>
</evidence>
<feature type="transmembrane region" description="Helical" evidence="6">
    <location>
        <begin position="328"/>
        <end position="346"/>
    </location>
</feature>
<comment type="caution">
    <text evidence="7">The sequence shown here is derived from an EMBL/GenBank/DDBJ whole genome shotgun (WGS) entry which is preliminary data.</text>
</comment>
<protein>
    <submittedName>
        <fullName evidence="7">Polysaccharide biosynthesis protein</fullName>
    </submittedName>
</protein>
<name>A0A9R1CBU5_9BACT</name>
<feature type="transmembrane region" description="Helical" evidence="6">
    <location>
        <begin position="283"/>
        <end position="307"/>
    </location>
</feature>
<dbReference type="AlphaFoldDB" id="A0A9R1CBU5"/>
<keyword evidence="8" id="KW-1185">Reference proteome</keyword>
<reference evidence="7" key="1">
    <citation type="journal article" date="2022" name="Int. J. Syst. Evol. Microbiol.">
        <title>Prevotella lacticifex sp. nov., isolated from the rumen of cows.</title>
        <authorList>
            <person name="Shinkai T."/>
            <person name="Ikeyama N."/>
            <person name="Kumagai M."/>
            <person name="Ohmori H."/>
            <person name="Sakamoto M."/>
            <person name="Ohkuma M."/>
            <person name="Mitsumori M."/>
        </authorList>
    </citation>
    <scope>NUCLEOTIDE SEQUENCE</scope>
    <source>
        <strain evidence="7">R5076</strain>
    </source>
</reference>
<dbReference type="InterPro" id="IPR002797">
    <property type="entry name" value="Polysacc_synth"/>
</dbReference>
<feature type="transmembrane region" description="Helical" evidence="6">
    <location>
        <begin position="206"/>
        <end position="225"/>
    </location>
</feature>
<dbReference type="InterPro" id="IPR050833">
    <property type="entry name" value="Poly_Biosynth_Transport"/>
</dbReference>
<keyword evidence="3 6" id="KW-0812">Transmembrane</keyword>
<accession>A0A9R1CBU5</accession>
<proteinExistence type="predicted"/>
<feature type="transmembrane region" description="Helical" evidence="6">
    <location>
        <begin position="135"/>
        <end position="155"/>
    </location>
</feature>
<feature type="transmembrane region" description="Helical" evidence="6">
    <location>
        <begin position="416"/>
        <end position="439"/>
    </location>
</feature>
<evidence type="ECO:0000256" key="1">
    <source>
        <dbReference type="ARBA" id="ARBA00004651"/>
    </source>
</evidence>
<evidence type="ECO:0000256" key="2">
    <source>
        <dbReference type="ARBA" id="ARBA00022475"/>
    </source>
</evidence>
<gene>
    <name evidence="7" type="ORF">PRLR5076_26980</name>
</gene>
<feature type="transmembrane region" description="Helical" evidence="6">
    <location>
        <begin position="246"/>
        <end position="271"/>
    </location>
</feature>
<keyword evidence="2" id="KW-1003">Cell membrane</keyword>
<evidence type="ECO:0000256" key="5">
    <source>
        <dbReference type="ARBA" id="ARBA00023136"/>
    </source>
</evidence>
<dbReference type="EMBL" id="BPUB01000002">
    <property type="protein sequence ID" value="GJG59847.1"/>
    <property type="molecule type" value="Genomic_DNA"/>
</dbReference>
<feature type="transmembrane region" description="Helical" evidence="6">
    <location>
        <begin position="64"/>
        <end position="84"/>
    </location>
</feature>
<dbReference type="PANTHER" id="PTHR30250">
    <property type="entry name" value="PST FAMILY PREDICTED COLANIC ACID TRANSPORTER"/>
    <property type="match status" value="1"/>
</dbReference>
<evidence type="ECO:0000256" key="3">
    <source>
        <dbReference type="ARBA" id="ARBA00022692"/>
    </source>
</evidence>
<dbReference type="GO" id="GO:0005886">
    <property type="term" value="C:plasma membrane"/>
    <property type="evidence" value="ECO:0007669"/>
    <property type="project" value="UniProtKB-SubCell"/>
</dbReference>
<evidence type="ECO:0000313" key="7">
    <source>
        <dbReference type="EMBL" id="GJG59847.1"/>
    </source>
</evidence>
<dbReference type="PANTHER" id="PTHR30250:SF11">
    <property type="entry name" value="O-ANTIGEN TRANSPORTER-RELATED"/>
    <property type="match status" value="1"/>
</dbReference>
<evidence type="ECO:0000313" key="8">
    <source>
        <dbReference type="Proteomes" id="UP000825483"/>
    </source>
</evidence>
<sequence length="506" mass="57735">MRPVFPSPGYDVEMLMANLKSLAKDTVIYGLSSIMARFINYLLVPIQTAKFNAAGGQYGIITNVYAYVALLIIILTYGMETTFFRFMSREGEDPKKIYSTTLRTVATTSLTFALLVIIFNKQIAGLLGYSDHPEYILVMYVTVAIDAFAAIPFAYLRYAHRPIKFALLKIMNIVFNISLNVLYLIVFPHFKINPFGIYDANFTLDVVWVFYINMFCSVATLLLLWKELRGFRFPFDMAACKRMLSYTWPLLIMGLAGQLNQCASQIIFPFVYDGTPAEARMQLGIYGACIKIAMIMVMITQAFRYAYEPFVFGKSKDKDNKDTYAKAMKYYVVFTLLAFLCVMGYMDVLKFIVGRSYWEGLEIVPIVMAAEIMFGIFFNLSFWYKLTDRTIWGAYFSGIGAVVLILIDIIFIPKFSYWACAWAGFISYAVSMVLSWFFGQKYYPINYPIKEITFYVVVSLIIFGAISASNAYLPIWGALAVNTLMVVAFAALIVKRDMPQLLKRRK</sequence>
<organism evidence="7 8">
    <name type="scientific">Prevotella lacticifex</name>
    <dbReference type="NCBI Taxonomy" id="2854755"/>
    <lineage>
        <taxon>Bacteria</taxon>
        <taxon>Pseudomonadati</taxon>
        <taxon>Bacteroidota</taxon>
        <taxon>Bacteroidia</taxon>
        <taxon>Bacteroidales</taxon>
        <taxon>Prevotellaceae</taxon>
        <taxon>Prevotella</taxon>
    </lineage>
</organism>
<feature type="transmembrane region" description="Helical" evidence="6">
    <location>
        <begin position="167"/>
        <end position="186"/>
    </location>
</feature>
<dbReference type="Proteomes" id="UP000825483">
    <property type="component" value="Unassembled WGS sequence"/>
</dbReference>
<feature type="transmembrane region" description="Helical" evidence="6">
    <location>
        <begin position="105"/>
        <end position="129"/>
    </location>
</feature>
<feature type="transmembrane region" description="Helical" evidence="6">
    <location>
        <begin position="366"/>
        <end position="384"/>
    </location>
</feature>
<keyword evidence="4 6" id="KW-1133">Transmembrane helix</keyword>
<dbReference type="Pfam" id="PF01943">
    <property type="entry name" value="Polysacc_synt"/>
    <property type="match status" value="1"/>
</dbReference>
<feature type="transmembrane region" description="Helical" evidence="6">
    <location>
        <begin position="391"/>
        <end position="410"/>
    </location>
</feature>
<comment type="subcellular location">
    <subcellularLocation>
        <location evidence="1">Cell membrane</location>
        <topology evidence="1">Multi-pass membrane protein</topology>
    </subcellularLocation>
</comment>
<keyword evidence="5 6" id="KW-0472">Membrane</keyword>
<evidence type="ECO:0000256" key="6">
    <source>
        <dbReference type="SAM" id="Phobius"/>
    </source>
</evidence>